<proteinExistence type="predicted"/>
<dbReference type="GeneID" id="65131168"/>
<evidence type="ECO:0000313" key="1">
    <source>
        <dbReference type="EMBL" id="QOR57236.1"/>
    </source>
</evidence>
<accession>A0A7M1RSH4</accession>
<evidence type="ECO:0000313" key="2">
    <source>
        <dbReference type="Proteomes" id="UP000593734"/>
    </source>
</evidence>
<dbReference type="RefSeq" id="YP_010112688.1">
    <property type="nucleotide sequence ID" value="NC_055894.1"/>
</dbReference>
<reference evidence="1 2" key="1">
    <citation type="submission" date="2020-07" db="EMBL/GenBank/DDBJ databases">
        <title>Taxonomic proposal: Crassvirales, a new order of highly abundant and diverse bacterial viruses.</title>
        <authorList>
            <person name="Shkoporov A.N."/>
            <person name="Stockdale S.R."/>
            <person name="Guerin E."/>
            <person name="Ross R.P."/>
            <person name="Hill C."/>
        </authorList>
    </citation>
    <scope>NUCLEOTIDE SEQUENCE [LARGE SCALE GENOMIC DNA]</scope>
</reference>
<protein>
    <submittedName>
        <fullName evidence="1">Uncharacterized protein</fullName>
    </submittedName>
</protein>
<organism evidence="1 2">
    <name type="scientific">uncultured phage cr6_1</name>
    <dbReference type="NCBI Taxonomy" id="2772085"/>
    <lineage>
        <taxon>Viruses</taxon>
        <taxon>Duplodnaviria</taxon>
        <taxon>Heunggongvirae</taxon>
        <taxon>Uroviricota</taxon>
        <taxon>Caudoviricetes</taxon>
        <taxon>Crassvirales</taxon>
        <taxon>Suoliviridae</taxon>
        <taxon>Bearivirinae</taxon>
        <taxon>Afonbuvirus</taxon>
        <taxon>Afonbuvirus faecalis</taxon>
    </lineage>
</organism>
<dbReference type="EMBL" id="MT774401">
    <property type="protein sequence ID" value="QOR57236.1"/>
    <property type="molecule type" value="Genomic_DNA"/>
</dbReference>
<sequence>METTKYESVFKNPEGFTQQEITQLRTKVIAFSRALVGRRLAIPVSDNLDLNYKKKMAGDMPGLVLANPMKKYMIETVDLFNVDIVRTANGKIVIMFNNDEKLQFDLRADVDIVLKAGPKDVQDAILKFEATGERSPFWNVKMVTEVVTQLNQSNLTDLNNFIDELANQGASLEQINKITKDDTTAYYKSIDE</sequence>
<name>A0A7M1RSH4_9CAUD</name>
<dbReference type="Proteomes" id="UP000593734">
    <property type="component" value="Segment"/>
</dbReference>
<dbReference type="KEGG" id="vg:65131168"/>
<keyword evidence="2" id="KW-1185">Reference proteome</keyword>